<dbReference type="GO" id="GO:0016301">
    <property type="term" value="F:kinase activity"/>
    <property type="evidence" value="ECO:0007669"/>
    <property type="project" value="UniProtKB-KW"/>
</dbReference>
<proteinExistence type="predicted"/>
<reference evidence="2" key="1">
    <citation type="submission" date="2018-02" db="EMBL/GenBank/DDBJ databases">
        <title>Rhizophora mucronata_Transcriptome.</title>
        <authorList>
            <person name="Meera S.P."/>
            <person name="Sreeshan A."/>
            <person name="Augustine A."/>
        </authorList>
    </citation>
    <scope>NUCLEOTIDE SEQUENCE</scope>
    <source>
        <tissue evidence="2">Leaf</tissue>
    </source>
</reference>
<keyword evidence="1" id="KW-1133">Transmembrane helix</keyword>
<dbReference type="AlphaFoldDB" id="A0A2P2LFC5"/>
<dbReference type="EMBL" id="GGEC01036175">
    <property type="protein sequence ID" value="MBX16659.1"/>
    <property type="molecule type" value="Transcribed_RNA"/>
</dbReference>
<keyword evidence="2" id="KW-0418">Kinase</keyword>
<keyword evidence="1" id="KW-0472">Membrane</keyword>
<protein>
    <submittedName>
        <fullName evidence="2">Nucleoside diphosphate kinase</fullName>
    </submittedName>
</protein>
<evidence type="ECO:0000256" key="1">
    <source>
        <dbReference type="SAM" id="Phobius"/>
    </source>
</evidence>
<keyword evidence="2" id="KW-0808">Transferase</keyword>
<keyword evidence="1" id="KW-0812">Transmembrane</keyword>
<name>A0A2P2LFC5_RHIMU</name>
<accession>A0A2P2LFC5</accession>
<feature type="transmembrane region" description="Helical" evidence="1">
    <location>
        <begin position="39"/>
        <end position="59"/>
    </location>
</feature>
<organism evidence="2">
    <name type="scientific">Rhizophora mucronata</name>
    <name type="common">Asiatic mangrove</name>
    <dbReference type="NCBI Taxonomy" id="61149"/>
    <lineage>
        <taxon>Eukaryota</taxon>
        <taxon>Viridiplantae</taxon>
        <taxon>Streptophyta</taxon>
        <taxon>Embryophyta</taxon>
        <taxon>Tracheophyta</taxon>
        <taxon>Spermatophyta</taxon>
        <taxon>Magnoliopsida</taxon>
        <taxon>eudicotyledons</taxon>
        <taxon>Gunneridae</taxon>
        <taxon>Pentapetalae</taxon>
        <taxon>rosids</taxon>
        <taxon>fabids</taxon>
        <taxon>Malpighiales</taxon>
        <taxon>Rhizophoraceae</taxon>
        <taxon>Rhizophora</taxon>
    </lineage>
</organism>
<evidence type="ECO:0000313" key="2">
    <source>
        <dbReference type="EMBL" id="MBX16659.1"/>
    </source>
</evidence>
<sequence length="69" mass="7720">MEVMALRLPRMKLSCGSSQKNWLLTQAMPRSGSMESTDIDFLFFIFYFFGSHISFGNLGPLSGGVESYS</sequence>